<proteinExistence type="predicted"/>
<keyword evidence="3" id="KW-1185">Reference proteome</keyword>
<feature type="region of interest" description="Disordered" evidence="1">
    <location>
        <begin position="1"/>
        <end position="70"/>
    </location>
</feature>
<dbReference type="AlphaFoldDB" id="A0A059J9Z6"/>
<name>A0A059J9Z6_TRIIM</name>
<dbReference type="Proteomes" id="UP000024533">
    <property type="component" value="Unassembled WGS sequence"/>
</dbReference>
<dbReference type="OMA" id="IICLAVE"/>
<dbReference type="OrthoDB" id="4207259at2759"/>
<feature type="compositionally biased region" description="Polar residues" evidence="1">
    <location>
        <begin position="16"/>
        <end position="34"/>
    </location>
</feature>
<dbReference type="EMBL" id="AOKY01000245">
    <property type="protein sequence ID" value="KDB24676.1"/>
    <property type="molecule type" value="Genomic_DNA"/>
</dbReference>
<sequence length="286" mass="32313">MAESHCYRSIYKGRTTRNSAPQRSPGQTPYTKANASMRRLRSSFDMEPSDIPDSRADTARPYPPTEELNDGQKVLDSFVDLLESAREDIAEELSATISKTEDSMKTRLDEMATAYAKKTDEIRANYTKVLNRIGVPVPLPGESTSGGQSAELDSVSVFGFDRTAFSSKIEAESRSLERLWGEWEKVQQKIICLAVEVLGVKRAGITKDLKKKVMKKRLNRAAALFEKQQSEQGAMRVELQKQHQAITLLTENSIKQLKARQKKSVDQRKRQREEVCQLAKRMLAQV</sequence>
<organism evidence="2 3">
    <name type="scientific">Trichophyton interdigitale (strain MR816)</name>
    <dbReference type="NCBI Taxonomy" id="1215338"/>
    <lineage>
        <taxon>Eukaryota</taxon>
        <taxon>Fungi</taxon>
        <taxon>Dikarya</taxon>
        <taxon>Ascomycota</taxon>
        <taxon>Pezizomycotina</taxon>
        <taxon>Eurotiomycetes</taxon>
        <taxon>Eurotiomycetidae</taxon>
        <taxon>Onygenales</taxon>
        <taxon>Arthrodermataceae</taxon>
        <taxon>Trichophyton</taxon>
    </lineage>
</organism>
<accession>A0A059J9Z6</accession>
<reference evidence="2 3" key="1">
    <citation type="submission" date="2014-02" db="EMBL/GenBank/DDBJ databases">
        <title>The Genome Sequence of Trichophyton interdigitale MR816.</title>
        <authorList>
            <consortium name="The Broad Institute Genomics Platform"/>
            <person name="Cuomo C.A."/>
            <person name="White T.C."/>
            <person name="Graser Y."/>
            <person name="Martinez-Rossi N."/>
            <person name="Heitman J."/>
            <person name="Young S.K."/>
            <person name="Zeng Q."/>
            <person name="Gargeya S."/>
            <person name="Abouelleil A."/>
            <person name="Alvarado L."/>
            <person name="Chapman S.B."/>
            <person name="Gainer-Dewar J."/>
            <person name="Goldberg J."/>
            <person name="Griggs A."/>
            <person name="Gujja S."/>
            <person name="Hansen M."/>
            <person name="Howarth C."/>
            <person name="Imamovic A."/>
            <person name="Larimer J."/>
            <person name="Martinez D."/>
            <person name="Murphy C."/>
            <person name="Pearson M.D."/>
            <person name="Persinoti G."/>
            <person name="Poon T."/>
            <person name="Priest M."/>
            <person name="Roberts A.D."/>
            <person name="Saif S."/>
            <person name="Shea T.D."/>
            <person name="Sykes S.N."/>
            <person name="Wortman J."/>
            <person name="Nusbaum C."/>
            <person name="Birren B."/>
        </authorList>
    </citation>
    <scope>NUCLEOTIDE SEQUENCE [LARGE SCALE GENOMIC DNA]</scope>
    <source>
        <strain evidence="2 3">MR816</strain>
    </source>
</reference>
<protein>
    <submittedName>
        <fullName evidence="2">Uncharacterized protein</fullName>
    </submittedName>
</protein>
<gene>
    <name evidence="2" type="ORF">H109_03463</name>
</gene>
<dbReference type="HOGENOM" id="CLU_997395_0_0_1"/>
<evidence type="ECO:0000256" key="1">
    <source>
        <dbReference type="SAM" id="MobiDB-lite"/>
    </source>
</evidence>
<evidence type="ECO:0000313" key="2">
    <source>
        <dbReference type="EMBL" id="KDB24676.1"/>
    </source>
</evidence>
<comment type="caution">
    <text evidence="2">The sequence shown here is derived from an EMBL/GenBank/DDBJ whole genome shotgun (WGS) entry which is preliminary data.</text>
</comment>
<evidence type="ECO:0000313" key="3">
    <source>
        <dbReference type="Proteomes" id="UP000024533"/>
    </source>
</evidence>